<dbReference type="SUPFAM" id="SSF54593">
    <property type="entry name" value="Glyoxalase/Bleomycin resistance protein/Dihydroxybiphenyl dioxygenase"/>
    <property type="match status" value="2"/>
</dbReference>
<dbReference type="Gene3D" id="3.30.720.100">
    <property type="match status" value="1"/>
</dbReference>
<feature type="domain" description="PhnB-like" evidence="1">
    <location>
        <begin position="6"/>
        <end position="133"/>
    </location>
</feature>
<dbReference type="EMBL" id="JAEQBW010000009">
    <property type="protein sequence ID" value="MBK6266585.1"/>
    <property type="molecule type" value="Genomic_DNA"/>
</dbReference>
<reference evidence="2" key="1">
    <citation type="submission" date="2021-01" db="EMBL/GenBank/DDBJ databases">
        <title>Marivirga aurantiaca sp. nov., isolated from intertidal surface sediments.</title>
        <authorList>
            <person name="Zhang M."/>
        </authorList>
    </citation>
    <scope>NUCLEOTIDE SEQUENCE</scope>
    <source>
        <strain evidence="2">S37H4</strain>
    </source>
</reference>
<accession>A0A934X1H1</accession>
<dbReference type="InterPro" id="IPR029068">
    <property type="entry name" value="Glyas_Bleomycin-R_OHBP_Dase"/>
</dbReference>
<keyword evidence="3" id="KW-1185">Reference proteome</keyword>
<dbReference type="RefSeq" id="WP_201432269.1">
    <property type="nucleotide sequence ID" value="NZ_JAEQBW010000009.1"/>
</dbReference>
<sequence length="302" mass="34735">MKTNDQKITPFLWFNTQAEEAVEFYISIFKSGEIQRVSRYGKEGYEHHRMPEGSAMAVDFELEGQRFSALNGGPAFPFNPSVSFYITCETEKEADQLWKSLSENGSILMPYEKYDWSEKYGWLQDRFGLSWQVSLGKIKDVGQKITPSLLFVGERFGQAKQAVERYTQIFKHSKVDGILMNEPTKLQSKTSVMHAQFALNGYKFMAMDSDLAHDFTFNEAVSFMVHCEDQSEIDYYWSELGKGGDPKAQQCGWLKDEFGISWQIIPNVLGQLMTHKDTEKVKRVTRAMLQMKKINIKGLEEA</sequence>
<dbReference type="CDD" id="cd06588">
    <property type="entry name" value="PhnB_like"/>
    <property type="match status" value="2"/>
</dbReference>
<dbReference type="Gene3D" id="3.10.180.10">
    <property type="entry name" value="2,3-Dihydroxybiphenyl 1,2-Dioxygenase, domain 1"/>
    <property type="match status" value="1"/>
</dbReference>
<evidence type="ECO:0000313" key="2">
    <source>
        <dbReference type="EMBL" id="MBK6266585.1"/>
    </source>
</evidence>
<name>A0A934X1H1_9BACT</name>
<evidence type="ECO:0000259" key="1">
    <source>
        <dbReference type="Pfam" id="PF06983"/>
    </source>
</evidence>
<feature type="domain" description="PhnB-like" evidence="1">
    <location>
        <begin position="143"/>
        <end position="265"/>
    </location>
</feature>
<dbReference type="PANTHER" id="PTHR33990">
    <property type="entry name" value="PROTEIN YJDN-RELATED"/>
    <property type="match status" value="1"/>
</dbReference>
<dbReference type="Gene3D" id="3.30.720.110">
    <property type="match status" value="1"/>
</dbReference>
<evidence type="ECO:0000313" key="3">
    <source>
        <dbReference type="Proteomes" id="UP000611723"/>
    </source>
</evidence>
<dbReference type="AlphaFoldDB" id="A0A934X1H1"/>
<dbReference type="Pfam" id="PF06983">
    <property type="entry name" value="3-dmu-9_3-mt"/>
    <property type="match status" value="2"/>
</dbReference>
<gene>
    <name evidence="2" type="ORF">JKA74_16180</name>
</gene>
<protein>
    <submittedName>
        <fullName evidence="2">VOC family protein</fullName>
    </submittedName>
</protein>
<proteinExistence type="predicted"/>
<comment type="caution">
    <text evidence="2">The sequence shown here is derived from an EMBL/GenBank/DDBJ whole genome shotgun (WGS) entry which is preliminary data.</text>
</comment>
<dbReference type="InterPro" id="IPR028973">
    <property type="entry name" value="PhnB-like"/>
</dbReference>
<dbReference type="Proteomes" id="UP000611723">
    <property type="component" value="Unassembled WGS sequence"/>
</dbReference>
<organism evidence="2 3">
    <name type="scientific">Marivirga aurantiaca</name>
    <dbReference type="NCBI Taxonomy" id="2802615"/>
    <lineage>
        <taxon>Bacteria</taxon>
        <taxon>Pseudomonadati</taxon>
        <taxon>Bacteroidota</taxon>
        <taxon>Cytophagia</taxon>
        <taxon>Cytophagales</taxon>
        <taxon>Marivirgaceae</taxon>
        <taxon>Marivirga</taxon>
    </lineage>
</organism>